<proteinExistence type="predicted"/>
<dbReference type="Gene3D" id="1.10.510.10">
    <property type="entry name" value="Transferase(Phosphotransferase) domain 1"/>
    <property type="match status" value="1"/>
</dbReference>
<name>A0A8W7K7L7_ANOAL</name>
<feature type="compositionally biased region" description="Basic residues" evidence="1">
    <location>
        <begin position="166"/>
        <end position="178"/>
    </location>
</feature>
<dbReference type="Gene3D" id="3.30.200.20">
    <property type="entry name" value="Phosphorylase Kinase, domain 1"/>
    <property type="match status" value="1"/>
</dbReference>
<dbReference type="Pfam" id="PF00069">
    <property type="entry name" value="Pkinase"/>
    <property type="match status" value="1"/>
</dbReference>
<feature type="region of interest" description="Disordered" evidence="1">
    <location>
        <begin position="31"/>
        <end position="51"/>
    </location>
</feature>
<dbReference type="GO" id="GO:0032436">
    <property type="term" value="P:positive regulation of proteasomal ubiquitin-dependent protein catabolic process"/>
    <property type="evidence" value="ECO:0007669"/>
    <property type="project" value="TreeGrafter"/>
</dbReference>
<dbReference type="PROSITE" id="PS50011">
    <property type="entry name" value="PROTEIN_KINASE_DOM"/>
    <property type="match status" value="1"/>
</dbReference>
<feature type="region of interest" description="Disordered" evidence="1">
    <location>
        <begin position="166"/>
        <end position="203"/>
    </location>
</feature>
<dbReference type="EnsemblMetazoa" id="AALB016235-RA">
    <property type="protein sequence ID" value="AALB016235-PA"/>
    <property type="gene ID" value="AALB016235"/>
</dbReference>
<feature type="region of interest" description="Disordered" evidence="1">
    <location>
        <begin position="63"/>
        <end position="84"/>
    </location>
</feature>
<sequence>MNTLGSVTTVLPPVAAGVTVMHLGDLLPASPQSLLHKPDEPVGPNGEEGTPTAAAILVPAATGTEHHQPGGGGAGSVEGGTGTTINAVPNATPAIGAVDMGPAGHVATAALTHLLNASVQLAAAGGGSVVGDGSGMLFSGGVPVAAVANAPISTIHKKCPYSSQCFHHHHHHHHHLHVANHQQTGQQHQQQQQQQQQAMASVIAANARSATNTIHHRRHHPYAVVQQQQQQQYYHQQQHQQQGSSSRGSASSSSSSSCSSASIAPSAMMGQRQRDALSANVALPPANASVVADRYLLMEQIEGNNVYRCCDIQSHEELVCKITKNPCFNLLTAHFRLENHPHVNSLRKVVQGHNQTYLFYSPSKGDLHSYVRTRKRLREPEARRLCRQMCAVIKSCHEQGIVLRDLKLRKFVFADSEG</sequence>
<dbReference type="InterPro" id="IPR011009">
    <property type="entry name" value="Kinase-like_dom_sf"/>
</dbReference>
<accession>A0A8W7K7L7</accession>
<dbReference type="SUPFAM" id="SSF56112">
    <property type="entry name" value="Protein kinase-like (PK-like)"/>
    <property type="match status" value="1"/>
</dbReference>
<feature type="region of interest" description="Disordered" evidence="1">
    <location>
        <begin position="225"/>
        <end position="271"/>
    </location>
</feature>
<feature type="compositionally biased region" description="Low complexity" evidence="1">
    <location>
        <begin position="182"/>
        <end position="197"/>
    </location>
</feature>
<evidence type="ECO:0000256" key="1">
    <source>
        <dbReference type="SAM" id="MobiDB-lite"/>
    </source>
</evidence>
<dbReference type="InterPro" id="IPR024104">
    <property type="entry name" value="Tribbles/Ser_Thr_kinase_40"/>
</dbReference>
<dbReference type="PANTHER" id="PTHR22961">
    <property type="entry name" value="SER/THR PROTEIN KINASE-TRB"/>
    <property type="match status" value="1"/>
</dbReference>
<keyword evidence="4" id="KW-1185">Reference proteome</keyword>
<feature type="compositionally biased region" description="Low complexity" evidence="1">
    <location>
        <begin position="226"/>
        <end position="262"/>
    </location>
</feature>
<evidence type="ECO:0000313" key="4">
    <source>
        <dbReference type="Proteomes" id="UP000069272"/>
    </source>
</evidence>
<reference evidence="3 4" key="1">
    <citation type="journal article" date="2017" name="G3 (Bethesda)">
        <title>The Physical Genome Mapping of Anopheles albimanus Corrected Scaffold Misassemblies and Identified Interarm Rearrangements in Genus Anopheles.</title>
        <authorList>
            <person name="Artemov G.N."/>
            <person name="Peery A.N."/>
            <person name="Jiang X."/>
            <person name="Tu Z."/>
            <person name="Stegniy V.N."/>
            <person name="Sharakhova M.V."/>
            <person name="Sharakhov I.V."/>
        </authorList>
    </citation>
    <scope>NUCLEOTIDE SEQUENCE [LARGE SCALE GENOMIC DNA]</scope>
    <source>
        <strain evidence="3 4">ALBI9_A</strain>
    </source>
</reference>
<evidence type="ECO:0000313" key="3">
    <source>
        <dbReference type="EnsemblMetazoa" id="AALB016235-PA"/>
    </source>
</evidence>
<dbReference type="PANTHER" id="PTHR22961:SF13">
    <property type="entry name" value="TRIBBLES"/>
    <property type="match status" value="1"/>
</dbReference>
<dbReference type="GO" id="GO:0005634">
    <property type="term" value="C:nucleus"/>
    <property type="evidence" value="ECO:0007669"/>
    <property type="project" value="TreeGrafter"/>
</dbReference>
<feature type="domain" description="Protein kinase" evidence="2">
    <location>
        <begin position="236"/>
        <end position="418"/>
    </location>
</feature>
<organism evidence="3 4">
    <name type="scientific">Anopheles albimanus</name>
    <name type="common">New world malaria mosquito</name>
    <dbReference type="NCBI Taxonomy" id="7167"/>
    <lineage>
        <taxon>Eukaryota</taxon>
        <taxon>Metazoa</taxon>
        <taxon>Ecdysozoa</taxon>
        <taxon>Arthropoda</taxon>
        <taxon>Hexapoda</taxon>
        <taxon>Insecta</taxon>
        <taxon>Pterygota</taxon>
        <taxon>Neoptera</taxon>
        <taxon>Endopterygota</taxon>
        <taxon>Diptera</taxon>
        <taxon>Nematocera</taxon>
        <taxon>Culicoidea</taxon>
        <taxon>Culicidae</taxon>
        <taxon>Anophelinae</taxon>
        <taxon>Anopheles</taxon>
    </lineage>
</organism>
<dbReference type="GO" id="GO:0005524">
    <property type="term" value="F:ATP binding"/>
    <property type="evidence" value="ECO:0007669"/>
    <property type="project" value="InterPro"/>
</dbReference>
<protein>
    <recommendedName>
        <fullName evidence="2">Protein kinase domain-containing protein</fullName>
    </recommendedName>
</protein>
<dbReference type="InterPro" id="IPR000719">
    <property type="entry name" value="Prot_kinase_dom"/>
</dbReference>
<dbReference type="Proteomes" id="UP000069272">
    <property type="component" value="Chromosome 2L"/>
</dbReference>
<reference evidence="3" key="2">
    <citation type="submission" date="2022-08" db="UniProtKB">
        <authorList>
            <consortium name="EnsemblMetazoa"/>
        </authorList>
    </citation>
    <scope>IDENTIFICATION</scope>
    <source>
        <strain evidence="3">STECLA/ALBI9_A</strain>
    </source>
</reference>
<dbReference type="GO" id="GO:0004672">
    <property type="term" value="F:protein kinase activity"/>
    <property type="evidence" value="ECO:0007669"/>
    <property type="project" value="InterPro"/>
</dbReference>
<dbReference type="AlphaFoldDB" id="A0A8W7K7L7"/>
<feature type="compositionally biased region" description="Gly residues" evidence="1">
    <location>
        <begin position="69"/>
        <end position="82"/>
    </location>
</feature>
<evidence type="ECO:0000259" key="2">
    <source>
        <dbReference type="PROSITE" id="PS50011"/>
    </source>
</evidence>
<dbReference type="GO" id="GO:0031434">
    <property type="term" value="F:mitogen-activated protein kinase kinase binding"/>
    <property type="evidence" value="ECO:0007669"/>
    <property type="project" value="TreeGrafter"/>
</dbReference>